<reference evidence="1" key="1">
    <citation type="submission" date="2020-03" db="EMBL/GenBank/DDBJ databases">
        <title>The deep terrestrial virosphere.</title>
        <authorList>
            <person name="Holmfeldt K."/>
            <person name="Nilsson E."/>
            <person name="Simone D."/>
            <person name="Lopez-Fernandez M."/>
            <person name="Wu X."/>
            <person name="de Brujin I."/>
            <person name="Lundin D."/>
            <person name="Andersson A."/>
            <person name="Bertilsson S."/>
            <person name="Dopson M."/>
        </authorList>
    </citation>
    <scope>NUCLEOTIDE SEQUENCE</scope>
    <source>
        <strain evidence="1">MM415B00728</strain>
    </source>
</reference>
<evidence type="ECO:0000313" key="1">
    <source>
        <dbReference type="EMBL" id="QJA62744.1"/>
    </source>
</evidence>
<dbReference type="AlphaFoldDB" id="A0A6M3IZJ2"/>
<name>A0A6M3IZJ2_9ZZZZ</name>
<sequence>MANSIADLIFSQMSQAGKPRTVTSTLTSPDEPIDLGSLGMLLYFLLGQNQPKAATSGTFAIPGAAAGGVGAGATGTTGAGGMNPLQLMKILTALGGGR</sequence>
<accession>A0A6M3IZJ2</accession>
<dbReference type="EMBL" id="MT141480">
    <property type="protein sequence ID" value="QJA62744.1"/>
    <property type="molecule type" value="Genomic_DNA"/>
</dbReference>
<organism evidence="1">
    <name type="scientific">viral metagenome</name>
    <dbReference type="NCBI Taxonomy" id="1070528"/>
    <lineage>
        <taxon>unclassified sequences</taxon>
        <taxon>metagenomes</taxon>
        <taxon>organismal metagenomes</taxon>
    </lineage>
</organism>
<gene>
    <name evidence="1" type="ORF">MM415B00728_0003</name>
</gene>
<proteinExistence type="predicted"/>
<protein>
    <submittedName>
        <fullName evidence="1">Uncharacterized protein</fullName>
    </submittedName>
</protein>